<reference evidence="3" key="1">
    <citation type="journal article" date="2014" name="Front. Microbiol.">
        <title>High frequency of phylogenetically diverse reductive dehalogenase-homologous genes in deep subseafloor sedimentary metagenomes.</title>
        <authorList>
            <person name="Kawai M."/>
            <person name="Futagami T."/>
            <person name="Toyoda A."/>
            <person name="Takaki Y."/>
            <person name="Nishi S."/>
            <person name="Hori S."/>
            <person name="Arai W."/>
            <person name="Tsubouchi T."/>
            <person name="Morono Y."/>
            <person name="Uchiyama I."/>
            <person name="Ito T."/>
            <person name="Fujiyama A."/>
            <person name="Inagaki F."/>
            <person name="Takami H."/>
        </authorList>
    </citation>
    <scope>NUCLEOTIDE SEQUENCE</scope>
    <source>
        <strain evidence="3">Expedition CK06-06</strain>
    </source>
</reference>
<evidence type="ECO:0000256" key="1">
    <source>
        <dbReference type="ARBA" id="ARBA00022741"/>
    </source>
</evidence>
<sequence>DYLIGWLANAHILLILLYRPEYTHLWGSKSYYNKIGVDQLSTPTSVELVQSILEGGDVVPELRELILNRTGGNPLFMEEFTHSLLENGTIQMKDHQFVLSRKASEIDVPDTIQGIIAARIDRLEENLKRTMQVASVIGRDFAFRILHTITGMKEELKSQLINLQGLEFIYEKRLFPELEYIFKHILTQEVAYNSLLTKRRNEIHENIGKAIETIYTERLEEFYEMLAYHYSKSENLQKAAHYLKLSGIKAVGKHSPTEAFGFYRSAIDTFKKLPESVENKKAQIEIIHLMYGPMMFLGQPEGSMEILQEGAKLSGEVGDERSLATFYGYLALHHHQKGEPLQGIEYGEKAFQTAEKMQDIGFMAATVFDLGSNYINTGQYAKMVDTLGDVIELLEKNEMEADLCGGPFAMYPVLCSYYGAAMAWLGDFEEGIALC</sequence>
<dbReference type="PANTHER" id="PTHR16305:SF28">
    <property type="entry name" value="GUANYLATE CYCLASE DOMAIN-CONTAINING PROTEIN"/>
    <property type="match status" value="1"/>
</dbReference>
<dbReference type="InterPro" id="IPR011990">
    <property type="entry name" value="TPR-like_helical_dom_sf"/>
</dbReference>
<gene>
    <name evidence="3" type="ORF">S01H1_01832</name>
</gene>
<evidence type="ECO:0000313" key="3">
    <source>
        <dbReference type="EMBL" id="GAF83184.1"/>
    </source>
</evidence>
<name>X0SQ27_9ZZZZ</name>
<dbReference type="PANTHER" id="PTHR16305">
    <property type="entry name" value="TESTICULAR SOLUBLE ADENYLYL CYCLASE"/>
    <property type="match status" value="1"/>
</dbReference>
<dbReference type="GO" id="GO:0004016">
    <property type="term" value="F:adenylate cyclase activity"/>
    <property type="evidence" value="ECO:0007669"/>
    <property type="project" value="TreeGrafter"/>
</dbReference>
<feature type="non-terminal residue" evidence="3">
    <location>
        <position position="435"/>
    </location>
</feature>
<dbReference type="EMBL" id="BARS01000832">
    <property type="protein sequence ID" value="GAF83184.1"/>
    <property type="molecule type" value="Genomic_DNA"/>
</dbReference>
<protein>
    <recommendedName>
        <fullName evidence="4">MalT-like TPR region domain-containing protein</fullName>
    </recommendedName>
</protein>
<dbReference type="Gene3D" id="1.25.40.10">
    <property type="entry name" value="Tetratricopeptide repeat domain"/>
    <property type="match status" value="1"/>
</dbReference>
<dbReference type="GO" id="GO:0005737">
    <property type="term" value="C:cytoplasm"/>
    <property type="evidence" value="ECO:0007669"/>
    <property type="project" value="TreeGrafter"/>
</dbReference>
<organism evidence="3">
    <name type="scientific">marine sediment metagenome</name>
    <dbReference type="NCBI Taxonomy" id="412755"/>
    <lineage>
        <taxon>unclassified sequences</taxon>
        <taxon>metagenomes</taxon>
        <taxon>ecological metagenomes</taxon>
    </lineage>
</organism>
<comment type="caution">
    <text evidence="3">The sequence shown here is derived from an EMBL/GenBank/DDBJ whole genome shotgun (WGS) entry which is preliminary data.</text>
</comment>
<feature type="non-terminal residue" evidence="3">
    <location>
        <position position="1"/>
    </location>
</feature>
<keyword evidence="2" id="KW-0067">ATP-binding</keyword>
<proteinExistence type="predicted"/>
<dbReference type="GO" id="GO:0005524">
    <property type="term" value="F:ATP binding"/>
    <property type="evidence" value="ECO:0007669"/>
    <property type="project" value="UniProtKB-KW"/>
</dbReference>
<accession>X0SQ27</accession>
<keyword evidence="1" id="KW-0547">Nucleotide-binding</keyword>
<dbReference type="SUPFAM" id="SSF48452">
    <property type="entry name" value="TPR-like"/>
    <property type="match status" value="1"/>
</dbReference>
<evidence type="ECO:0000256" key="2">
    <source>
        <dbReference type="ARBA" id="ARBA00022840"/>
    </source>
</evidence>
<dbReference type="AlphaFoldDB" id="X0SQ27"/>
<evidence type="ECO:0008006" key="4">
    <source>
        <dbReference type="Google" id="ProtNLM"/>
    </source>
</evidence>